<dbReference type="AlphaFoldDB" id="A0A8J6Y8N4"/>
<gene>
    <name evidence="1" type="ORF">IFJ97_04030</name>
</gene>
<dbReference type="Proteomes" id="UP000598633">
    <property type="component" value="Unassembled WGS sequence"/>
</dbReference>
<dbReference type="Gene3D" id="1.25.40.10">
    <property type="entry name" value="Tetratricopeptide repeat domain"/>
    <property type="match status" value="1"/>
</dbReference>
<dbReference type="SUPFAM" id="SSF48452">
    <property type="entry name" value="TPR-like"/>
    <property type="match status" value="1"/>
</dbReference>
<protein>
    <recommendedName>
        <fullName evidence="3">Tetratricopeptide repeat protein</fullName>
    </recommendedName>
</protein>
<evidence type="ECO:0008006" key="3">
    <source>
        <dbReference type="Google" id="ProtNLM"/>
    </source>
</evidence>
<sequence length="227" mass="26060">MQIPEWYTGSDDSGRVAAGIERAIERMDERTADHSDIADLELLVSSEEEINWRNFLFGLVGTIHYDLEEIDSARTVLEESVKSYKPYLESFDDVLSVYCQSCYTLGVILFDDGDYSEAIPYFLRCLPYMHEVYDETYIGHIYTFLALCLSWTSQTGFSAVFSEAAAFVRRYDCESLEQLMVAYGDTGEIDKATDVFQLLQRHCQDYENYDRVLEYAEQNLGESGVVN</sequence>
<organism evidence="1 2">
    <name type="scientific">Candidatus Sulfomarinibacter kjeldsenii</name>
    <dbReference type="NCBI Taxonomy" id="2885994"/>
    <lineage>
        <taxon>Bacteria</taxon>
        <taxon>Pseudomonadati</taxon>
        <taxon>Acidobacteriota</taxon>
        <taxon>Thermoanaerobaculia</taxon>
        <taxon>Thermoanaerobaculales</taxon>
        <taxon>Candidatus Sulfomarinibacteraceae</taxon>
        <taxon>Candidatus Sulfomarinibacter</taxon>
    </lineage>
</organism>
<accession>A0A8J6Y8N4</accession>
<dbReference type="InterPro" id="IPR011990">
    <property type="entry name" value="TPR-like_helical_dom_sf"/>
</dbReference>
<evidence type="ECO:0000313" key="2">
    <source>
        <dbReference type="Proteomes" id="UP000598633"/>
    </source>
</evidence>
<evidence type="ECO:0000313" key="1">
    <source>
        <dbReference type="EMBL" id="MBD3870509.1"/>
    </source>
</evidence>
<dbReference type="EMBL" id="JACXWA010000064">
    <property type="protein sequence ID" value="MBD3870509.1"/>
    <property type="molecule type" value="Genomic_DNA"/>
</dbReference>
<dbReference type="InterPro" id="IPR019734">
    <property type="entry name" value="TPR_rpt"/>
</dbReference>
<comment type="caution">
    <text evidence="1">The sequence shown here is derived from an EMBL/GenBank/DDBJ whole genome shotgun (WGS) entry which is preliminary data.</text>
</comment>
<dbReference type="Pfam" id="PF13181">
    <property type="entry name" value="TPR_8"/>
    <property type="match status" value="1"/>
</dbReference>
<reference evidence="1 2" key="1">
    <citation type="submission" date="2020-08" db="EMBL/GenBank/DDBJ databases">
        <title>Acidobacteriota in marine sediments use diverse sulfur dissimilation pathways.</title>
        <authorList>
            <person name="Wasmund K."/>
        </authorList>
    </citation>
    <scope>NUCLEOTIDE SEQUENCE [LARGE SCALE GENOMIC DNA]</scope>
    <source>
        <strain evidence="1">MAG AM3-A</strain>
    </source>
</reference>
<proteinExistence type="predicted"/>
<name>A0A8J6Y8N4_9BACT</name>